<accession>A0A1W9ZHS3</accession>
<comment type="caution">
    <text evidence="1">The sequence shown here is derived from an EMBL/GenBank/DDBJ whole genome shotgun (WGS) entry which is preliminary data.</text>
</comment>
<name>A0A1W9ZHS3_MYCAI</name>
<proteinExistence type="predicted"/>
<organism evidence="1 2">
    <name type="scientific">Mycobacterium arosiense ATCC BAA-1401 = DSM 45069</name>
    <dbReference type="NCBI Taxonomy" id="1265311"/>
    <lineage>
        <taxon>Bacteria</taxon>
        <taxon>Bacillati</taxon>
        <taxon>Actinomycetota</taxon>
        <taxon>Actinomycetes</taxon>
        <taxon>Mycobacteriales</taxon>
        <taxon>Mycobacteriaceae</taxon>
        <taxon>Mycobacterium</taxon>
        <taxon>Mycobacterium avium complex (MAC)</taxon>
    </lineage>
</organism>
<evidence type="ECO:0000313" key="1">
    <source>
        <dbReference type="EMBL" id="ORA15113.1"/>
    </source>
</evidence>
<keyword evidence="2" id="KW-1185">Reference proteome</keyword>
<gene>
    <name evidence="1" type="ORF">BST14_12755</name>
</gene>
<protein>
    <submittedName>
        <fullName evidence="1">Uncharacterized protein</fullName>
    </submittedName>
</protein>
<reference evidence="1 2" key="1">
    <citation type="submission" date="2016-12" db="EMBL/GenBank/DDBJ databases">
        <title>The new phylogeny of genus Mycobacterium.</title>
        <authorList>
            <person name="Tortoli E."/>
            <person name="Trovato A."/>
            <person name="Cirillo D.M."/>
        </authorList>
    </citation>
    <scope>NUCLEOTIDE SEQUENCE [LARGE SCALE GENOMIC DNA]</scope>
    <source>
        <strain evidence="1 2">DSM 45069</strain>
    </source>
</reference>
<sequence length="82" mass="9242">MYRQFEQVIESRSATPESAGQPGNDTVVIRHGLTCRVKHFGAFPYHLVIEFRRFCCFGPSACRSHNPQLSHELPTTAGQPQL</sequence>
<dbReference type="Proteomes" id="UP000192707">
    <property type="component" value="Unassembled WGS sequence"/>
</dbReference>
<dbReference type="EMBL" id="MVHG01000025">
    <property type="protein sequence ID" value="ORA15113.1"/>
    <property type="molecule type" value="Genomic_DNA"/>
</dbReference>
<dbReference type="AlphaFoldDB" id="A0A1W9ZHS3"/>
<evidence type="ECO:0000313" key="2">
    <source>
        <dbReference type="Proteomes" id="UP000192707"/>
    </source>
</evidence>